<accession>A0AAV9GQM9</accession>
<gene>
    <name evidence="2" type="ORF">QBC34DRAFT_324155</name>
</gene>
<dbReference type="Proteomes" id="UP001321760">
    <property type="component" value="Unassembled WGS sequence"/>
</dbReference>
<proteinExistence type="predicted"/>
<dbReference type="PROSITE" id="PS51299">
    <property type="entry name" value="HTH_APSES"/>
    <property type="match status" value="1"/>
</dbReference>
<feature type="domain" description="HTH APSES-type" evidence="1">
    <location>
        <begin position="1"/>
        <end position="82"/>
    </location>
</feature>
<dbReference type="AlphaFoldDB" id="A0AAV9GQM9"/>
<dbReference type="GO" id="GO:0003677">
    <property type="term" value="F:DNA binding"/>
    <property type="evidence" value="ECO:0007669"/>
    <property type="project" value="InterPro"/>
</dbReference>
<evidence type="ECO:0000259" key="1">
    <source>
        <dbReference type="PROSITE" id="PS51299"/>
    </source>
</evidence>
<organism evidence="2 3">
    <name type="scientific">Podospora aff. communis PSN243</name>
    <dbReference type="NCBI Taxonomy" id="3040156"/>
    <lineage>
        <taxon>Eukaryota</taxon>
        <taxon>Fungi</taxon>
        <taxon>Dikarya</taxon>
        <taxon>Ascomycota</taxon>
        <taxon>Pezizomycotina</taxon>
        <taxon>Sordariomycetes</taxon>
        <taxon>Sordariomycetidae</taxon>
        <taxon>Sordariales</taxon>
        <taxon>Podosporaceae</taxon>
        <taxon>Podospora</taxon>
    </lineage>
</organism>
<dbReference type="InterPro" id="IPR036887">
    <property type="entry name" value="HTH_APSES_sf"/>
</dbReference>
<dbReference type="SUPFAM" id="SSF54616">
    <property type="entry name" value="DNA-binding domain of Mlu1-box binding protein MBP1"/>
    <property type="match status" value="1"/>
</dbReference>
<reference evidence="2" key="1">
    <citation type="journal article" date="2023" name="Mol. Phylogenet. Evol.">
        <title>Genome-scale phylogeny and comparative genomics of the fungal order Sordariales.</title>
        <authorList>
            <person name="Hensen N."/>
            <person name="Bonometti L."/>
            <person name="Westerberg I."/>
            <person name="Brannstrom I.O."/>
            <person name="Guillou S."/>
            <person name="Cros-Aarteil S."/>
            <person name="Calhoun S."/>
            <person name="Haridas S."/>
            <person name="Kuo A."/>
            <person name="Mondo S."/>
            <person name="Pangilinan J."/>
            <person name="Riley R."/>
            <person name="LaButti K."/>
            <person name="Andreopoulos B."/>
            <person name="Lipzen A."/>
            <person name="Chen C."/>
            <person name="Yan M."/>
            <person name="Daum C."/>
            <person name="Ng V."/>
            <person name="Clum A."/>
            <person name="Steindorff A."/>
            <person name="Ohm R.A."/>
            <person name="Martin F."/>
            <person name="Silar P."/>
            <person name="Natvig D.O."/>
            <person name="Lalanne C."/>
            <person name="Gautier V."/>
            <person name="Ament-Velasquez S.L."/>
            <person name="Kruys A."/>
            <person name="Hutchinson M.I."/>
            <person name="Powell A.J."/>
            <person name="Barry K."/>
            <person name="Miller A.N."/>
            <person name="Grigoriev I.V."/>
            <person name="Debuchy R."/>
            <person name="Gladieux P."/>
            <person name="Hiltunen Thoren M."/>
            <person name="Johannesson H."/>
        </authorList>
    </citation>
    <scope>NUCLEOTIDE SEQUENCE</scope>
    <source>
        <strain evidence="2">PSN243</strain>
    </source>
</reference>
<dbReference type="InterPro" id="IPR003163">
    <property type="entry name" value="Tscrpt_reg_HTH_APSES-type"/>
</dbReference>
<name>A0AAV9GQM9_9PEZI</name>
<evidence type="ECO:0000313" key="3">
    <source>
        <dbReference type="Proteomes" id="UP001321760"/>
    </source>
</evidence>
<protein>
    <recommendedName>
        <fullName evidence="1">HTH APSES-type domain-containing protein</fullName>
    </recommendedName>
</protein>
<evidence type="ECO:0000313" key="2">
    <source>
        <dbReference type="EMBL" id="KAK4450626.1"/>
    </source>
</evidence>
<comment type="caution">
    <text evidence="2">The sequence shown here is derived from an EMBL/GenBank/DDBJ whole genome shotgun (WGS) entry which is preliminary data.</text>
</comment>
<reference evidence="2" key="2">
    <citation type="submission" date="2023-05" db="EMBL/GenBank/DDBJ databases">
        <authorList>
            <consortium name="Lawrence Berkeley National Laboratory"/>
            <person name="Steindorff A."/>
            <person name="Hensen N."/>
            <person name="Bonometti L."/>
            <person name="Westerberg I."/>
            <person name="Brannstrom I.O."/>
            <person name="Guillou S."/>
            <person name="Cros-Aarteil S."/>
            <person name="Calhoun S."/>
            <person name="Haridas S."/>
            <person name="Kuo A."/>
            <person name="Mondo S."/>
            <person name="Pangilinan J."/>
            <person name="Riley R."/>
            <person name="Labutti K."/>
            <person name="Andreopoulos B."/>
            <person name="Lipzen A."/>
            <person name="Chen C."/>
            <person name="Yanf M."/>
            <person name="Daum C."/>
            <person name="Ng V."/>
            <person name="Clum A."/>
            <person name="Ohm R."/>
            <person name="Martin F."/>
            <person name="Silar P."/>
            <person name="Natvig D."/>
            <person name="Lalanne C."/>
            <person name="Gautier V."/>
            <person name="Ament-Velasquez S.L."/>
            <person name="Kruys A."/>
            <person name="Hutchinson M.I."/>
            <person name="Powell A.J."/>
            <person name="Barry K."/>
            <person name="Miller A.N."/>
            <person name="Grigoriev I.V."/>
            <person name="Debuchy R."/>
            <person name="Gladieux P."/>
            <person name="Thoren M.H."/>
            <person name="Johannesson H."/>
        </authorList>
    </citation>
    <scope>NUCLEOTIDE SEQUENCE</scope>
    <source>
        <strain evidence="2">PSN243</strain>
    </source>
</reference>
<keyword evidence="3" id="KW-1185">Reference proteome</keyword>
<sequence length="95" mass="10916">MINLSAILHAAEWDEDRRDRLLVREDEKHPGMLVLVEDDPTKEFNGVWAPYDKALAIANHVGVTEELWPLFVHNLTEVLSRLGRLRGFSTALQIR</sequence>
<dbReference type="Gene3D" id="3.10.260.10">
    <property type="entry name" value="Transcription regulator HTH, APSES-type DNA-binding domain"/>
    <property type="match status" value="1"/>
</dbReference>
<dbReference type="EMBL" id="MU865932">
    <property type="protein sequence ID" value="KAK4450626.1"/>
    <property type="molecule type" value="Genomic_DNA"/>
</dbReference>